<evidence type="ECO:0000256" key="2">
    <source>
        <dbReference type="SAM" id="Phobius"/>
    </source>
</evidence>
<reference evidence="3 4" key="1">
    <citation type="submission" date="2018-02" db="EMBL/GenBank/DDBJ databases">
        <title>Draft Genome of Achromobacter spanius stain 6.</title>
        <authorList>
            <person name="Gunasekera T.S."/>
            <person name="Radwan O."/>
            <person name="Ruiz O.N."/>
        </authorList>
    </citation>
    <scope>NUCLEOTIDE SEQUENCE [LARGE SCALE GENOMIC DNA]</scope>
    <source>
        <strain evidence="3 4">6</strain>
    </source>
</reference>
<feature type="transmembrane region" description="Helical" evidence="2">
    <location>
        <begin position="50"/>
        <end position="70"/>
    </location>
</feature>
<keyword evidence="2" id="KW-1133">Transmembrane helix</keyword>
<organism evidence="3 4">
    <name type="scientific">Achromobacter spanius</name>
    <dbReference type="NCBI Taxonomy" id="217203"/>
    <lineage>
        <taxon>Bacteria</taxon>
        <taxon>Pseudomonadati</taxon>
        <taxon>Pseudomonadota</taxon>
        <taxon>Betaproteobacteria</taxon>
        <taxon>Burkholderiales</taxon>
        <taxon>Alcaligenaceae</taxon>
        <taxon>Achromobacter</taxon>
    </lineage>
</organism>
<keyword evidence="1" id="KW-0175">Coiled coil</keyword>
<dbReference type="Proteomes" id="UP000239990">
    <property type="component" value="Unassembled WGS sequence"/>
</dbReference>
<evidence type="ECO:0000313" key="4">
    <source>
        <dbReference type="Proteomes" id="UP000239990"/>
    </source>
</evidence>
<sequence length="213" mass="22947">MLSGAQLDPRLTEGNDAEFFSRSGFGACAGAAAVGVTACLLAAPANKKAMCAVIAGIGACGIAMGTNYYLDYRRSQYKSTGAMLDAITQDVEKDTAKLQQRSQTLQAVIETDTQKIEQLRLDVAQGTIDQTVARKKLRDIDADIARIKQEQENIDNKIGSYREASVSTKAGSQVDIKKLDAQIEKLQVEADKLHGAMGTLTTQRDSLDWGKTV</sequence>
<feature type="transmembrane region" description="Helical" evidence="2">
    <location>
        <begin position="20"/>
        <end position="43"/>
    </location>
</feature>
<evidence type="ECO:0000256" key="1">
    <source>
        <dbReference type="SAM" id="Coils"/>
    </source>
</evidence>
<keyword evidence="2" id="KW-0472">Membrane</keyword>
<feature type="coiled-coil region" evidence="1">
    <location>
        <begin position="137"/>
        <end position="196"/>
    </location>
</feature>
<accession>A0A2S5GJH8</accession>
<dbReference type="AlphaFoldDB" id="A0A2S5GJH8"/>
<dbReference type="EMBL" id="PREU01000016">
    <property type="protein sequence ID" value="PPA73222.1"/>
    <property type="molecule type" value="Genomic_DNA"/>
</dbReference>
<gene>
    <name evidence="3" type="ORF">C4E15_26270</name>
</gene>
<protein>
    <submittedName>
        <fullName evidence="3">Uncharacterized protein</fullName>
    </submittedName>
</protein>
<name>A0A2S5GJH8_9BURK</name>
<proteinExistence type="predicted"/>
<evidence type="ECO:0000313" key="3">
    <source>
        <dbReference type="EMBL" id="PPA73222.1"/>
    </source>
</evidence>
<comment type="caution">
    <text evidence="3">The sequence shown here is derived from an EMBL/GenBank/DDBJ whole genome shotgun (WGS) entry which is preliminary data.</text>
</comment>
<keyword evidence="2" id="KW-0812">Transmembrane</keyword>